<dbReference type="InterPro" id="IPR029057">
    <property type="entry name" value="PRTase-like"/>
</dbReference>
<proteinExistence type="predicted"/>
<protein>
    <submittedName>
        <fullName evidence="2">Phosphoribosyl transferase</fullName>
    </submittedName>
</protein>
<accession>A0A2P5P989</accession>
<dbReference type="AlphaFoldDB" id="A0A2P5P989"/>
<dbReference type="Gene3D" id="3.30.1310.20">
    <property type="entry name" value="PRTase-like"/>
    <property type="match status" value="1"/>
</dbReference>
<keyword evidence="2" id="KW-0808">Transferase</keyword>
<evidence type="ECO:0000259" key="1">
    <source>
        <dbReference type="Pfam" id="PF00156"/>
    </source>
</evidence>
<dbReference type="RefSeq" id="WP_102330341.1">
    <property type="nucleotide sequence ID" value="NZ_CP058566.2"/>
</dbReference>
<gene>
    <name evidence="2" type="ORF">JP09_003050</name>
</gene>
<dbReference type="Proteomes" id="UP000235653">
    <property type="component" value="Unassembled WGS sequence"/>
</dbReference>
<evidence type="ECO:0000313" key="2">
    <source>
        <dbReference type="EMBL" id="PPD58857.1"/>
    </source>
</evidence>
<comment type="caution">
    <text evidence="2">The sequence shown here is derived from an EMBL/GenBank/DDBJ whole genome shotgun (WGS) entry which is preliminary data.</text>
</comment>
<dbReference type="SUPFAM" id="SSF53271">
    <property type="entry name" value="PRTase-like"/>
    <property type="match status" value="1"/>
</dbReference>
<dbReference type="InterPro" id="IPR000836">
    <property type="entry name" value="PRTase_dom"/>
</dbReference>
<evidence type="ECO:0000313" key="3">
    <source>
        <dbReference type="Proteomes" id="UP000235653"/>
    </source>
</evidence>
<reference evidence="2 3" key="1">
    <citation type="journal article" date="2017" name="ISME J.">
        <title>Grape pomace compost harbors organohalide-respiring Dehalogenimonas species with novel reductive dehalogenase genes.</title>
        <authorList>
            <person name="Yang Y."/>
            <person name="Higgins S.A."/>
            <person name="Yan J."/>
            <person name="Simsir B."/>
            <person name="Chourey K."/>
            <person name="Iyer R."/>
            <person name="Hettich R.L."/>
            <person name="Baldwin B."/>
            <person name="Ogles D.M."/>
            <person name="Loffler F.E."/>
        </authorList>
    </citation>
    <scope>NUCLEOTIDE SEQUENCE [LARGE SCALE GENOMIC DNA]</scope>
    <source>
        <strain evidence="2 3">GP</strain>
    </source>
</reference>
<dbReference type="Gene3D" id="3.40.50.2020">
    <property type="match status" value="1"/>
</dbReference>
<name>A0A2P5P989_9CHLR</name>
<keyword evidence="3" id="KW-1185">Reference proteome</keyword>
<sequence>MVYRQPNPSPLFENRFDAGLKLAEKLSTYKNESVVVFAIPNGGLPVGLQVALALGAELDVVVARKLPIPLRPEGGFGAVADDGTTVLNHELVRSLGLTQSQITYQTSKVRNDIRQRSLAYRNSRAIPVVTGKIAIIVDDGLASGYTMMAAIESVRRRRPSRIVAAVPVASELAVRTISKMADNVITAHTALVPKFYVSYYYRFWNDMPEEEAIKCLREWEMRRFKATTKA</sequence>
<feature type="domain" description="Phosphoribosyltransferase" evidence="1">
    <location>
        <begin position="114"/>
        <end position="185"/>
    </location>
</feature>
<dbReference type="EMBL" id="JQAN02000006">
    <property type="protein sequence ID" value="PPD58857.1"/>
    <property type="molecule type" value="Genomic_DNA"/>
</dbReference>
<dbReference type="Pfam" id="PF00156">
    <property type="entry name" value="Pribosyltran"/>
    <property type="match status" value="1"/>
</dbReference>
<dbReference type="CDD" id="cd06223">
    <property type="entry name" value="PRTases_typeI"/>
    <property type="match status" value="1"/>
</dbReference>
<organism evidence="2 3">
    <name type="scientific">Dehalogenimonas etheniformans</name>
    <dbReference type="NCBI Taxonomy" id="1536648"/>
    <lineage>
        <taxon>Bacteria</taxon>
        <taxon>Bacillati</taxon>
        <taxon>Chloroflexota</taxon>
        <taxon>Dehalococcoidia</taxon>
        <taxon>Dehalococcoidales</taxon>
        <taxon>Dehalococcoidaceae</taxon>
        <taxon>Dehalogenimonas</taxon>
    </lineage>
</organism>
<dbReference type="GO" id="GO:0016740">
    <property type="term" value="F:transferase activity"/>
    <property type="evidence" value="ECO:0007669"/>
    <property type="project" value="UniProtKB-KW"/>
</dbReference>
<dbReference type="OrthoDB" id="9810066at2"/>